<dbReference type="RefSeq" id="WP_170264673.1">
    <property type="nucleotide sequence ID" value="NZ_CP046276.1"/>
</dbReference>
<dbReference type="SUPFAM" id="SSF48317">
    <property type="entry name" value="Acid phosphatase/Vanadium-dependent haloperoxidase"/>
    <property type="match status" value="1"/>
</dbReference>
<feature type="transmembrane region" description="Helical" evidence="2">
    <location>
        <begin position="257"/>
        <end position="281"/>
    </location>
</feature>
<organism evidence="4 5">
    <name type="scientific">Spiroplasma tabanidicola</name>
    <dbReference type="NCBI Taxonomy" id="324079"/>
    <lineage>
        <taxon>Bacteria</taxon>
        <taxon>Bacillati</taxon>
        <taxon>Mycoplasmatota</taxon>
        <taxon>Mollicutes</taxon>
        <taxon>Entomoplasmatales</taxon>
        <taxon>Spiroplasmataceae</taxon>
        <taxon>Spiroplasma</taxon>
    </lineage>
</organism>
<dbReference type="EMBL" id="CP046276">
    <property type="protein sequence ID" value="QGS51645.1"/>
    <property type="molecule type" value="Genomic_DNA"/>
</dbReference>
<dbReference type="KEGG" id="stab:STABA_v1c02790"/>
<feature type="transmembrane region" description="Helical" evidence="2">
    <location>
        <begin position="52"/>
        <end position="78"/>
    </location>
</feature>
<dbReference type="Gene3D" id="1.20.144.10">
    <property type="entry name" value="Phosphatidic acid phosphatase type 2/haloperoxidase"/>
    <property type="match status" value="1"/>
</dbReference>
<gene>
    <name evidence="4" type="ORF">STABA_v1c02790</name>
</gene>
<evidence type="ECO:0000313" key="4">
    <source>
        <dbReference type="EMBL" id="QGS51645.1"/>
    </source>
</evidence>
<dbReference type="Proteomes" id="UP000424468">
    <property type="component" value="Chromosome"/>
</dbReference>
<keyword evidence="2" id="KW-1133">Transmembrane helix</keyword>
<reference evidence="4 5" key="1">
    <citation type="submission" date="2019-11" db="EMBL/GenBank/DDBJ databases">
        <title>Complete genome sequence of Spiroplasma tabanidicola TAUS-1 (DSM 22603).</title>
        <authorList>
            <person name="Huang C.-T."/>
            <person name="Lin Y.-C."/>
            <person name="Kuo C.-H."/>
        </authorList>
    </citation>
    <scope>NUCLEOTIDE SEQUENCE [LARGE SCALE GENOMIC DNA]</scope>
    <source>
        <strain evidence="4 5">TAUS-1</strain>
    </source>
</reference>
<sequence length="337" mass="39153">MLFKTKKNNAIFWVLSFAFFFTIFTAFAFFDFKISKSVLDSNVKNDGFASFIMYFFNIYGHSIICFPVYFSFAILTLLLFKRAKGALNKVFYIIIQVVYVVVFIIALCFFSFYKTIEDWNDNANRTQYIMQLTISSLIIVLAIITITLTLLFSHTNKIVKTKPDIEKIAFQALLCLIYISISMAVVYFLKIAVARPRPREIFATKDPLNEFKYPFEISTKNRSGQSFPSGHALSSTSMFGFLFFFDKETKKKNIKYILMIIFSLLTFLTDISRVLILAHFITDVLMANFLACCSYYLVKDCLAKYLYKKDQKIKNKDDSEIKPRKSKIKKVEEKQNG</sequence>
<feature type="domain" description="Phosphatidic acid phosphatase type 2/haloperoxidase" evidence="3">
    <location>
        <begin position="172"/>
        <end position="299"/>
    </location>
</feature>
<evidence type="ECO:0000313" key="5">
    <source>
        <dbReference type="Proteomes" id="UP000424468"/>
    </source>
</evidence>
<keyword evidence="2" id="KW-0472">Membrane</keyword>
<dbReference type="AlphaFoldDB" id="A0A6I6C9P1"/>
<feature type="transmembrane region" description="Helical" evidence="2">
    <location>
        <begin position="287"/>
        <end position="307"/>
    </location>
</feature>
<proteinExistence type="predicted"/>
<feature type="transmembrane region" description="Helical" evidence="2">
    <location>
        <begin position="12"/>
        <end position="32"/>
    </location>
</feature>
<dbReference type="Pfam" id="PF01569">
    <property type="entry name" value="PAP2"/>
    <property type="match status" value="1"/>
</dbReference>
<dbReference type="PANTHER" id="PTHR14969:SF13">
    <property type="entry name" value="AT30094P"/>
    <property type="match status" value="1"/>
</dbReference>
<feature type="transmembrane region" description="Helical" evidence="2">
    <location>
        <begin position="90"/>
        <end position="113"/>
    </location>
</feature>
<protein>
    <submittedName>
        <fullName evidence="4">Phosphatase PAP2 family protein</fullName>
    </submittedName>
</protein>
<dbReference type="PANTHER" id="PTHR14969">
    <property type="entry name" value="SPHINGOSINE-1-PHOSPHATE PHOSPHOHYDROLASE"/>
    <property type="match status" value="1"/>
</dbReference>
<keyword evidence="2" id="KW-0812">Transmembrane</keyword>
<dbReference type="SMART" id="SM00014">
    <property type="entry name" value="acidPPc"/>
    <property type="match status" value="1"/>
</dbReference>
<keyword evidence="5" id="KW-1185">Reference proteome</keyword>
<accession>A0A6I6C9P1</accession>
<dbReference type="InterPro" id="IPR036938">
    <property type="entry name" value="PAP2/HPO_sf"/>
</dbReference>
<feature type="transmembrane region" description="Helical" evidence="2">
    <location>
        <begin position="128"/>
        <end position="152"/>
    </location>
</feature>
<feature type="transmembrane region" description="Helical" evidence="2">
    <location>
        <begin position="168"/>
        <end position="189"/>
    </location>
</feature>
<evidence type="ECO:0000256" key="1">
    <source>
        <dbReference type="SAM" id="MobiDB-lite"/>
    </source>
</evidence>
<name>A0A6I6C9P1_9MOLU</name>
<evidence type="ECO:0000256" key="2">
    <source>
        <dbReference type="SAM" id="Phobius"/>
    </source>
</evidence>
<feature type="region of interest" description="Disordered" evidence="1">
    <location>
        <begin position="318"/>
        <end position="337"/>
    </location>
</feature>
<evidence type="ECO:0000259" key="3">
    <source>
        <dbReference type="SMART" id="SM00014"/>
    </source>
</evidence>
<dbReference type="InterPro" id="IPR000326">
    <property type="entry name" value="PAP2/HPO"/>
</dbReference>